<dbReference type="Gene3D" id="1.10.443.10">
    <property type="entry name" value="Intergrase catalytic core"/>
    <property type="match status" value="1"/>
</dbReference>
<keyword evidence="3" id="KW-0175">Coiled coil</keyword>
<dbReference type="GO" id="GO:0003677">
    <property type="term" value="F:DNA binding"/>
    <property type="evidence" value="ECO:0007669"/>
    <property type="project" value="InterPro"/>
</dbReference>
<organism evidence="5">
    <name type="scientific">Siphoviridae sp. ctXfh4</name>
    <dbReference type="NCBI Taxonomy" id="2827887"/>
    <lineage>
        <taxon>Viruses</taxon>
        <taxon>Duplodnaviria</taxon>
        <taxon>Heunggongvirae</taxon>
        <taxon>Uroviricota</taxon>
        <taxon>Caudoviricetes</taxon>
    </lineage>
</organism>
<dbReference type="Pfam" id="PF00589">
    <property type="entry name" value="Phage_integrase"/>
    <property type="match status" value="1"/>
</dbReference>
<dbReference type="InterPro" id="IPR002104">
    <property type="entry name" value="Integrase_catalytic"/>
</dbReference>
<accession>A0A8S5SFQ4</accession>
<evidence type="ECO:0000256" key="3">
    <source>
        <dbReference type="SAM" id="Coils"/>
    </source>
</evidence>
<evidence type="ECO:0000256" key="2">
    <source>
        <dbReference type="ARBA" id="ARBA00023172"/>
    </source>
</evidence>
<name>A0A8S5SFQ4_9CAUD</name>
<proteinExistence type="inferred from homology"/>
<dbReference type="InterPro" id="IPR013762">
    <property type="entry name" value="Integrase-like_cat_sf"/>
</dbReference>
<dbReference type="PROSITE" id="PS51898">
    <property type="entry name" value="TYR_RECOMBINASE"/>
    <property type="match status" value="1"/>
</dbReference>
<dbReference type="InterPro" id="IPR011010">
    <property type="entry name" value="DNA_brk_join_enz"/>
</dbReference>
<reference evidence="5" key="1">
    <citation type="journal article" date="2021" name="Proc. Natl. Acad. Sci. U.S.A.">
        <title>A Catalog of Tens of Thousands of Viruses from Human Metagenomes Reveals Hidden Associations with Chronic Diseases.</title>
        <authorList>
            <person name="Tisza M.J."/>
            <person name="Buck C.B."/>
        </authorList>
    </citation>
    <scope>NUCLEOTIDE SEQUENCE</scope>
    <source>
        <strain evidence="5">CtXfh4</strain>
    </source>
</reference>
<comment type="similarity">
    <text evidence="1">Belongs to the 'phage' integrase family.</text>
</comment>
<keyword evidence="2" id="KW-0233">DNA recombination</keyword>
<protein>
    <submittedName>
        <fullName evidence="5">Integrase</fullName>
    </submittedName>
</protein>
<evidence type="ECO:0000313" key="5">
    <source>
        <dbReference type="EMBL" id="DAF49744.1"/>
    </source>
</evidence>
<dbReference type="EMBL" id="BK032587">
    <property type="protein sequence ID" value="DAF49744.1"/>
    <property type="molecule type" value="Genomic_DNA"/>
</dbReference>
<dbReference type="GO" id="GO:0006310">
    <property type="term" value="P:DNA recombination"/>
    <property type="evidence" value="ECO:0007669"/>
    <property type="project" value="UniProtKB-KW"/>
</dbReference>
<dbReference type="GO" id="GO:0015074">
    <property type="term" value="P:DNA integration"/>
    <property type="evidence" value="ECO:0007669"/>
    <property type="project" value="InterPro"/>
</dbReference>
<evidence type="ECO:0000256" key="1">
    <source>
        <dbReference type="ARBA" id="ARBA00008857"/>
    </source>
</evidence>
<evidence type="ECO:0000259" key="4">
    <source>
        <dbReference type="PROSITE" id="PS51898"/>
    </source>
</evidence>
<sequence>MQQLQSIKFYLRDGRVNVPTTVYCGVRIEGKLYKIPTGTKVRPNQWSSEQQVAIISNLQNKLDNYNNKQVNEKIEEYRVRHSEYLEYLCNHINETFNINDITEYLTGMAKIKAADLIVRAFNYLYPEPKVVVGRVDSRRVYLSQLSTYLEYLEAKNLTKLDVFKQAGLNCYIKYLTEQGESNAAINVKAGLIVRLVNKVLAVELDFIKYGVKGGILFNKKADKRPDKGRFALTTTEQQAIGDLELDKKIKYSYSMIVPTSINNIQGDTLSEYRDIFILQCRTGQRVSDLEQFLKYIVGQPTDKVKQVEVEGQCYYEVKTKKSQGKECALIVEDEYIKTFIGRYSKAGFNLNLDKLDDGKFYNYAIKMLAKLAGIDRLITYRNAQDEEVTEPAYLKLSSHCARHTFITQKLNEGVSPDKLCYLTGHTDDNMIKTIYSHLTSTDKARMVGEELVKIRKDKAVENPPTQYNTVQPKHKEAVDYDRLLGKIGNSKGRLGDIAKWLIDNDISIEALIGYYQKLNPDSINKVGDIVVRTDKMLSRLLTIRDIIQES</sequence>
<feature type="domain" description="Tyr recombinase" evidence="4">
    <location>
        <begin position="247"/>
        <end position="448"/>
    </location>
</feature>
<feature type="coiled-coil region" evidence="3">
    <location>
        <begin position="48"/>
        <end position="75"/>
    </location>
</feature>
<dbReference type="SUPFAM" id="SSF56349">
    <property type="entry name" value="DNA breaking-rejoining enzymes"/>
    <property type="match status" value="1"/>
</dbReference>